<reference evidence="1" key="1">
    <citation type="submission" date="2022-10" db="EMBL/GenBank/DDBJ databases">
        <title>Culturing micro-colonial fungi from biological soil crusts in the Mojave desert and describing Neophaeococcomyces mojavensis, and introducing the new genera and species Taxawa tesnikishii.</title>
        <authorList>
            <person name="Kurbessoian T."/>
            <person name="Stajich J.E."/>
        </authorList>
    </citation>
    <scope>NUCLEOTIDE SEQUENCE</scope>
    <source>
        <strain evidence="1">JES_115</strain>
    </source>
</reference>
<keyword evidence="2" id="KW-1185">Reference proteome</keyword>
<sequence>MPLLQWHGFRPAGQSALGGSMRLVPASTLTHASSYRSEESARAQPKPFRLMDLPGELRDIIYGFVVTRNHPICPHRLLREQEGQEGSDYQFHDIQLPYPGRKPTDPITRSTLNLAATSRQVQSEIGEMFYEKNTFDFSHNMRDLVPFIDCLDARGKAGLLHKIIFSLPTADPRELYAHWPEADEYPQEFWLERPGFEFSGALFRLSMLESNVILRPGRWVSHASLVTLQVSGVDLSVPNQHHLEWLTPWLWPDRLVVKILSDAEGRKVRSQELPYLKVEWNRNLQVDDPATEKETETGRDRDAEMTETNRDLDADFTETSQDQDAEETETGPNVGGYSSNNLTYDNRVTVTWPFQEAQAATEVFEHTTMGDGDWEAFWQHPLPDAVVLPTADGQSSIAFVRAPIGLQDIEADIQRRVCEPYGHLDPWRCACGFRMEEEPIPAEMPWELLQSRVPTQEAAGFLMERFRSFNV</sequence>
<name>A0ACC2ZKM9_9PEZI</name>
<organism evidence="1 2">
    <name type="scientific">Coniosporium tulheliwenetii</name>
    <dbReference type="NCBI Taxonomy" id="3383036"/>
    <lineage>
        <taxon>Eukaryota</taxon>
        <taxon>Fungi</taxon>
        <taxon>Dikarya</taxon>
        <taxon>Ascomycota</taxon>
        <taxon>Pezizomycotina</taxon>
        <taxon>Dothideomycetes</taxon>
        <taxon>Dothideomycetes incertae sedis</taxon>
        <taxon>Coniosporium</taxon>
    </lineage>
</organism>
<evidence type="ECO:0000313" key="2">
    <source>
        <dbReference type="Proteomes" id="UP001172680"/>
    </source>
</evidence>
<gene>
    <name evidence="1" type="ORF">H2199_001879</name>
</gene>
<protein>
    <submittedName>
        <fullName evidence="1">Uncharacterized protein</fullName>
    </submittedName>
</protein>
<proteinExistence type="predicted"/>
<dbReference type="Proteomes" id="UP001172680">
    <property type="component" value="Unassembled WGS sequence"/>
</dbReference>
<evidence type="ECO:0000313" key="1">
    <source>
        <dbReference type="EMBL" id="KAJ9648102.1"/>
    </source>
</evidence>
<accession>A0ACC2ZKM9</accession>
<comment type="caution">
    <text evidence="1">The sequence shown here is derived from an EMBL/GenBank/DDBJ whole genome shotgun (WGS) entry which is preliminary data.</text>
</comment>
<dbReference type="EMBL" id="JAPDRP010000004">
    <property type="protein sequence ID" value="KAJ9648102.1"/>
    <property type="molecule type" value="Genomic_DNA"/>
</dbReference>